<dbReference type="eggNOG" id="COG2124">
    <property type="taxonomic scope" value="Bacteria"/>
</dbReference>
<dbReference type="PROSITE" id="PS00086">
    <property type="entry name" value="CYTOCHROME_P450"/>
    <property type="match status" value="1"/>
</dbReference>
<keyword evidence="6 7" id="KW-0503">Monooxygenase</keyword>
<evidence type="ECO:0000256" key="5">
    <source>
        <dbReference type="ARBA" id="ARBA00023004"/>
    </source>
</evidence>
<dbReference type="GO" id="GO:0005506">
    <property type="term" value="F:iron ion binding"/>
    <property type="evidence" value="ECO:0007669"/>
    <property type="project" value="InterPro"/>
</dbReference>
<dbReference type="InterPro" id="IPR002397">
    <property type="entry name" value="Cyt_P450_B"/>
</dbReference>
<dbReference type="InterPro" id="IPR036396">
    <property type="entry name" value="Cyt_P450_sf"/>
</dbReference>
<dbReference type="InterPro" id="IPR017972">
    <property type="entry name" value="Cyt_P450_CS"/>
</dbReference>
<sequence>MQAALITNPRFLVEPFAELERLRAAGPLHHIEEPTGLRFWLVTRFAEASQLLKDRRIVVHRPGGQRISAVTLSPDVDRMIGRSMLASDPPDHSRLRSLVSKAFTPRFVEELRPRIQRLVDELIDAAEPRGRMDLINDFAFTLPIVVIADMMGLPAQDRHRVRLWSEAITESMSTQYEENPARDAKARDFVDYMRALIDEKRRSPGEDLVSKLTQAEEGGSRLDEHEFLSMIGLLIFAGHETTANLIGNGMLALLTQPEALARLQREPALIPSAIEEFLRMFGPVTVAPRFAAEDIAVAGETIRQGDMVIISLASADRDERQFSHAQTLDVTRESARHLAFGQGIHFCLGAQLARIEADVAFTTLLRRLPGLRLDAPLEAVQWRANMILRGLQRLPVAF</sequence>
<dbReference type="PRINTS" id="PR00385">
    <property type="entry name" value="P450"/>
</dbReference>
<keyword evidence="2 7" id="KW-0349">Heme</keyword>
<dbReference type="InterPro" id="IPR001128">
    <property type="entry name" value="Cyt_P450"/>
</dbReference>
<keyword evidence="9" id="KW-1185">Reference proteome</keyword>
<evidence type="ECO:0000256" key="6">
    <source>
        <dbReference type="ARBA" id="ARBA00023033"/>
    </source>
</evidence>
<dbReference type="PRINTS" id="PR00359">
    <property type="entry name" value="BP450"/>
</dbReference>
<proteinExistence type="inferred from homology"/>
<evidence type="ECO:0000313" key="8">
    <source>
        <dbReference type="EMBL" id="EPX54982.1"/>
    </source>
</evidence>
<comment type="caution">
    <text evidence="8">The sequence shown here is derived from an EMBL/GenBank/DDBJ whole genome shotgun (WGS) entry which is preliminary data.</text>
</comment>
<dbReference type="Pfam" id="PF00067">
    <property type="entry name" value="p450"/>
    <property type="match status" value="1"/>
</dbReference>
<dbReference type="GO" id="GO:0004497">
    <property type="term" value="F:monooxygenase activity"/>
    <property type="evidence" value="ECO:0007669"/>
    <property type="project" value="UniProtKB-KW"/>
</dbReference>
<gene>
    <name evidence="8" type="ORF">D187_009721</name>
</gene>
<keyword evidence="4 7" id="KW-0560">Oxidoreductase</keyword>
<dbReference type="SUPFAM" id="SSF48264">
    <property type="entry name" value="Cytochrome P450"/>
    <property type="match status" value="1"/>
</dbReference>
<dbReference type="RefSeq" id="WP_002630612.1">
    <property type="nucleotide sequence ID" value="NZ_ANAH02000075.1"/>
</dbReference>
<organism evidence="8 9">
    <name type="scientific">Cystobacter fuscus (strain ATCC 25194 / DSM 2262 / NBRC 100088 / M29)</name>
    <dbReference type="NCBI Taxonomy" id="1242864"/>
    <lineage>
        <taxon>Bacteria</taxon>
        <taxon>Pseudomonadati</taxon>
        <taxon>Myxococcota</taxon>
        <taxon>Myxococcia</taxon>
        <taxon>Myxococcales</taxon>
        <taxon>Cystobacterineae</taxon>
        <taxon>Archangiaceae</taxon>
        <taxon>Cystobacter</taxon>
    </lineage>
</organism>
<keyword evidence="3 7" id="KW-0479">Metal-binding</keyword>
<evidence type="ECO:0000256" key="4">
    <source>
        <dbReference type="ARBA" id="ARBA00023002"/>
    </source>
</evidence>
<accession>S9NY88</accession>
<comment type="similarity">
    <text evidence="1 7">Belongs to the cytochrome P450 family.</text>
</comment>
<evidence type="ECO:0000256" key="2">
    <source>
        <dbReference type="ARBA" id="ARBA00022617"/>
    </source>
</evidence>
<protein>
    <submittedName>
        <fullName evidence="8">Cytochrome P450 hydroxylase</fullName>
    </submittedName>
</protein>
<dbReference type="AlphaFoldDB" id="S9NY88"/>
<name>S9NY88_CYSF2</name>
<dbReference type="GO" id="GO:0016705">
    <property type="term" value="F:oxidoreductase activity, acting on paired donors, with incorporation or reduction of molecular oxygen"/>
    <property type="evidence" value="ECO:0007669"/>
    <property type="project" value="InterPro"/>
</dbReference>
<dbReference type="PANTHER" id="PTHR46696:SF1">
    <property type="entry name" value="CYTOCHROME P450 YJIB-RELATED"/>
    <property type="match status" value="1"/>
</dbReference>
<dbReference type="EMBL" id="ANAH02000075">
    <property type="protein sequence ID" value="EPX54982.1"/>
    <property type="molecule type" value="Genomic_DNA"/>
</dbReference>
<evidence type="ECO:0000256" key="7">
    <source>
        <dbReference type="RuleBase" id="RU000461"/>
    </source>
</evidence>
<dbReference type="FunFam" id="1.10.630.10:FF:000018">
    <property type="entry name" value="Cytochrome P450 monooxygenase"/>
    <property type="match status" value="1"/>
</dbReference>
<dbReference type="GO" id="GO:0020037">
    <property type="term" value="F:heme binding"/>
    <property type="evidence" value="ECO:0007669"/>
    <property type="project" value="InterPro"/>
</dbReference>
<dbReference type="Proteomes" id="UP000011682">
    <property type="component" value="Unassembled WGS sequence"/>
</dbReference>
<evidence type="ECO:0000256" key="1">
    <source>
        <dbReference type="ARBA" id="ARBA00010617"/>
    </source>
</evidence>
<evidence type="ECO:0000256" key="3">
    <source>
        <dbReference type="ARBA" id="ARBA00022723"/>
    </source>
</evidence>
<keyword evidence="5 7" id="KW-0408">Iron</keyword>
<reference evidence="8" key="1">
    <citation type="submission" date="2013-05" db="EMBL/GenBank/DDBJ databases">
        <title>Genome assembly of Cystobacter fuscus DSM 2262.</title>
        <authorList>
            <person name="Sharma G."/>
            <person name="Khatri I."/>
            <person name="Kaur C."/>
            <person name="Mayilraj S."/>
            <person name="Subramanian S."/>
        </authorList>
    </citation>
    <scope>NUCLEOTIDE SEQUENCE [LARGE SCALE GENOMIC DNA]</scope>
    <source>
        <strain evidence="8">DSM 2262</strain>
    </source>
</reference>
<dbReference type="CDD" id="cd11029">
    <property type="entry name" value="CYP107-like"/>
    <property type="match status" value="1"/>
</dbReference>
<dbReference type="Gene3D" id="1.10.630.10">
    <property type="entry name" value="Cytochrome P450"/>
    <property type="match status" value="1"/>
</dbReference>
<dbReference type="PANTHER" id="PTHR46696">
    <property type="entry name" value="P450, PUTATIVE (EUROFUNG)-RELATED"/>
    <property type="match status" value="1"/>
</dbReference>
<evidence type="ECO:0000313" key="9">
    <source>
        <dbReference type="Proteomes" id="UP000011682"/>
    </source>
</evidence>